<protein>
    <recommendedName>
        <fullName evidence="1">Retrotransposon gag domain-containing protein</fullName>
    </recommendedName>
</protein>
<organism evidence="2 3">
    <name type="scientific">Colocasia esculenta</name>
    <name type="common">Wild taro</name>
    <name type="synonym">Arum esculentum</name>
    <dbReference type="NCBI Taxonomy" id="4460"/>
    <lineage>
        <taxon>Eukaryota</taxon>
        <taxon>Viridiplantae</taxon>
        <taxon>Streptophyta</taxon>
        <taxon>Embryophyta</taxon>
        <taxon>Tracheophyta</taxon>
        <taxon>Spermatophyta</taxon>
        <taxon>Magnoliopsida</taxon>
        <taxon>Liliopsida</taxon>
        <taxon>Araceae</taxon>
        <taxon>Aroideae</taxon>
        <taxon>Colocasieae</taxon>
        <taxon>Colocasia</taxon>
    </lineage>
</organism>
<dbReference type="Pfam" id="PF03732">
    <property type="entry name" value="Retrotrans_gag"/>
    <property type="match status" value="1"/>
</dbReference>
<evidence type="ECO:0000259" key="1">
    <source>
        <dbReference type="Pfam" id="PF03732"/>
    </source>
</evidence>
<gene>
    <name evidence="2" type="ORF">Taro_015098</name>
</gene>
<dbReference type="InterPro" id="IPR005162">
    <property type="entry name" value="Retrotrans_gag_dom"/>
</dbReference>
<dbReference type="AlphaFoldDB" id="A0A843ULD1"/>
<evidence type="ECO:0000313" key="2">
    <source>
        <dbReference type="EMBL" id="MQL82620.1"/>
    </source>
</evidence>
<accession>A0A843ULD1</accession>
<feature type="domain" description="Retrotransposon gag" evidence="1">
    <location>
        <begin position="14"/>
        <end position="51"/>
    </location>
</feature>
<dbReference type="OrthoDB" id="688785at2759"/>
<dbReference type="EMBL" id="NMUH01000644">
    <property type="protein sequence ID" value="MQL82620.1"/>
    <property type="molecule type" value="Genomic_DNA"/>
</dbReference>
<dbReference type="Proteomes" id="UP000652761">
    <property type="component" value="Unassembled WGS sequence"/>
</dbReference>
<sequence length="59" mass="6442">MVFHGASDAVKCRAFPATLKEAAQAWFEALPAGSIFSFHQLKKSFQDNCCPVDEPRGGK</sequence>
<reference evidence="2" key="1">
    <citation type="submission" date="2017-07" db="EMBL/GenBank/DDBJ databases">
        <title>Taro Niue Genome Assembly and Annotation.</title>
        <authorList>
            <person name="Atibalentja N."/>
            <person name="Keating K."/>
            <person name="Fields C.J."/>
        </authorList>
    </citation>
    <scope>NUCLEOTIDE SEQUENCE</scope>
    <source>
        <strain evidence="2">Niue_2</strain>
        <tissue evidence="2">Leaf</tissue>
    </source>
</reference>
<evidence type="ECO:0000313" key="3">
    <source>
        <dbReference type="Proteomes" id="UP000652761"/>
    </source>
</evidence>
<comment type="caution">
    <text evidence="2">The sequence shown here is derived from an EMBL/GenBank/DDBJ whole genome shotgun (WGS) entry which is preliminary data.</text>
</comment>
<keyword evidence="3" id="KW-1185">Reference proteome</keyword>
<proteinExistence type="predicted"/>
<name>A0A843ULD1_COLES</name>